<dbReference type="PANTHER" id="PTHR24240">
    <property type="entry name" value="OPSIN"/>
    <property type="match status" value="1"/>
</dbReference>
<comment type="subcellular location">
    <subcellularLocation>
        <location evidence="1">Membrane</location>
        <topology evidence="1">Multi-pass membrane protein</topology>
    </subcellularLocation>
</comment>
<dbReference type="InParanoid" id="A0A1S3J6A1"/>
<protein>
    <submittedName>
        <fullName evidence="15">Rhodopsin, GQ-coupled-like</fullName>
    </submittedName>
</protein>
<evidence type="ECO:0000256" key="1">
    <source>
        <dbReference type="ARBA" id="ARBA00004141"/>
    </source>
</evidence>
<dbReference type="PRINTS" id="PR00237">
    <property type="entry name" value="GPCRRHODOPSN"/>
</dbReference>
<keyword evidence="8" id="KW-0297">G-protein coupled receptor</keyword>
<keyword evidence="3" id="KW-0716">Sensory transduction</keyword>
<keyword evidence="14" id="KW-1185">Reference proteome</keyword>
<dbReference type="AlphaFoldDB" id="A0A1S3J6A1"/>
<evidence type="ECO:0000313" key="14">
    <source>
        <dbReference type="Proteomes" id="UP000085678"/>
    </source>
</evidence>
<dbReference type="InterPro" id="IPR050125">
    <property type="entry name" value="GPCR_opsins"/>
</dbReference>
<proteinExistence type="predicted"/>
<dbReference type="InterPro" id="IPR000276">
    <property type="entry name" value="GPCR_Rhodpsn"/>
</dbReference>
<dbReference type="InterPro" id="IPR027430">
    <property type="entry name" value="Retinal_BS"/>
</dbReference>
<keyword evidence="9 12" id="KW-0472">Membrane</keyword>
<dbReference type="PROSITE" id="PS50262">
    <property type="entry name" value="G_PROTEIN_RECEP_F1_2"/>
    <property type="match status" value="1"/>
</dbReference>
<dbReference type="GO" id="GO:0004930">
    <property type="term" value="F:G protein-coupled receptor activity"/>
    <property type="evidence" value="ECO:0007669"/>
    <property type="project" value="UniProtKB-KW"/>
</dbReference>
<evidence type="ECO:0000256" key="10">
    <source>
        <dbReference type="ARBA" id="ARBA00023170"/>
    </source>
</evidence>
<dbReference type="GO" id="GO:0016020">
    <property type="term" value="C:membrane"/>
    <property type="evidence" value="ECO:0007669"/>
    <property type="project" value="UniProtKB-SubCell"/>
</dbReference>
<dbReference type="FunCoup" id="A0A1S3J6A1">
    <property type="interactions" value="200"/>
</dbReference>
<dbReference type="Pfam" id="PF00001">
    <property type="entry name" value="7tm_1"/>
    <property type="match status" value="1"/>
</dbReference>
<dbReference type="InterPro" id="IPR017452">
    <property type="entry name" value="GPCR_Rhodpsn_7TM"/>
</dbReference>
<feature type="transmembrane region" description="Helical" evidence="12">
    <location>
        <begin position="86"/>
        <end position="110"/>
    </location>
</feature>
<keyword evidence="6 12" id="KW-1133">Transmembrane helix</keyword>
<dbReference type="Gene3D" id="1.20.1070.10">
    <property type="entry name" value="Rhodopsin 7-helix transmembrane proteins"/>
    <property type="match status" value="1"/>
</dbReference>
<feature type="transmembrane region" description="Helical" evidence="12">
    <location>
        <begin position="43"/>
        <end position="65"/>
    </location>
</feature>
<dbReference type="OrthoDB" id="10044919at2759"/>
<feature type="transmembrane region" description="Helical" evidence="12">
    <location>
        <begin position="130"/>
        <end position="158"/>
    </location>
</feature>
<keyword evidence="2" id="KW-0600">Photoreceptor protein</keyword>
<name>A0A1S3J6A1_LINAN</name>
<gene>
    <name evidence="15" type="primary">LOC106170571</name>
</gene>
<dbReference type="Proteomes" id="UP000085678">
    <property type="component" value="Unplaced"/>
</dbReference>
<dbReference type="SUPFAM" id="SSF81321">
    <property type="entry name" value="Family A G protein-coupled receptor-like"/>
    <property type="match status" value="1"/>
</dbReference>
<evidence type="ECO:0000256" key="9">
    <source>
        <dbReference type="ARBA" id="ARBA00023136"/>
    </source>
</evidence>
<evidence type="ECO:0000259" key="13">
    <source>
        <dbReference type="PROSITE" id="PS50262"/>
    </source>
</evidence>
<keyword evidence="4 12" id="KW-0812">Transmembrane</keyword>
<dbReference type="KEGG" id="lak:106170571"/>
<evidence type="ECO:0000256" key="5">
    <source>
        <dbReference type="ARBA" id="ARBA00022925"/>
    </source>
</evidence>
<sequence length="303" mass="34049">MVAKSKALRTPGNFLLVNMSFSNVMMSTAVPMVTVASFEGCDIHAVIMGGFGLMTINTMAAIAAEKYYAIVRMSQIQTSWKQLVKYLIMVWINSALWVLLPVVGWGRYILEGLGTACCFDFLTQTSNNRAFVMALVAGGAVLPLSVIVSFYIGIYVHVRSHSNKMRKMNVQKHDKKFHLRSEIKIVQMTLILLVIYLIAWTPYVVVALMGIFGYEEKLDRVTSTIPAMVAKASALYNPIVYLCYHRGFQSELRRMGICLCMLRRKLSTQFSGSDQIRCESTSGNIRRTWIVIDRSASGEYAFI</sequence>
<evidence type="ECO:0000256" key="8">
    <source>
        <dbReference type="ARBA" id="ARBA00023040"/>
    </source>
</evidence>
<evidence type="ECO:0000256" key="2">
    <source>
        <dbReference type="ARBA" id="ARBA00022543"/>
    </source>
</evidence>
<keyword evidence="7" id="KW-0157">Chromophore</keyword>
<evidence type="ECO:0000313" key="15">
    <source>
        <dbReference type="RefSeq" id="XP_013405920.1"/>
    </source>
</evidence>
<feature type="transmembrane region" description="Helical" evidence="12">
    <location>
        <begin position="224"/>
        <end position="244"/>
    </location>
</feature>
<keyword evidence="11" id="KW-0807">Transducer</keyword>
<organism evidence="14 15">
    <name type="scientific">Lingula anatina</name>
    <name type="common">Brachiopod</name>
    <name type="synonym">Lingula unguis</name>
    <dbReference type="NCBI Taxonomy" id="7574"/>
    <lineage>
        <taxon>Eukaryota</taxon>
        <taxon>Metazoa</taxon>
        <taxon>Spiralia</taxon>
        <taxon>Lophotrochozoa</taxon>
        <taxon>Brachiopoda</taxon>
        <taxon>Linguliformea</taxon>
        <taxon>Lingulata</taxon>
        <taxon>Lingulida</taxon>
        <taxon>Linguloidea</taxon>
        <taxon>Lingulidae</taxon>
        <taxon>Lingula</taxon>
    </lineage>
</organism>
<dbReference type="GO" id="GO:0009881">
    <property type="term" value="F:photoreceptor activity"/>
    <property type="evidence" value="ECO:0007669"/>
    <property type="project" value="UniProtKB-KW"/>
</dbReference>
<dbReference type="PROSITE" id="PS00238">
    <property type="entry name" value="OPSIN"/>
    <property type="match status" value="1"/>
</dbReference>
<evidence type="ECO:0000256" key="12">
    <source>
        <dbReference type="SAM" id="Phobius"/>
    </source>
</evidence>
<dbReference type="STRING" id="7574.A0A1S3J6A1"/>
<dbReference type="GeneID" id="106170571"/>
<evidence type="ECO:0000256" key="6">
    <source>
        <dbReference type="ARBA" id="ARBA00022989"/>
    </source>
</evidence>
<dbReference type="GO" id="GO:0007602">
    <property type="term" value="P:phototransduction"/>
    <property type="evidence" value="ECO:0007669"/>
    <property type="project" value="UniProtKB-KW"/>
</dbReference>
<feature type="transmembrane region" description="Helical" evidence="12">
    <location>
        <begin position="12"/>
        <end position="37"/>
    </location>
</feature>
<evidence type="ECO:0000256" key="11">
    <source>
        <dbReference type="ARBA" id="ARBA00023224"/>
    </source>
</evidence>
<evidence type="ECO:0000256" key="3">
    <source>
        <dbReference type="ARBA" id="ARBA00022606"/>
    </source>
</evidence>
<reference evidence="15" key="1">
    <citation type="submission" date="2025-08" db="UniProtKB">
        <authorList>
            <consortium name="RefSeq"/>
        </authorList>
    </citation>
    <scope>IDENTIFICATION</scope>
    <source>
        <tissue evidence="15">Gonads</tissue>
    </source>
</reference>
<evidence type="ECO:0000256" key="7">
    <source>
        <dbReference type="ARBA" id="ARBA00022991"/>
    </source>
</evidence>
<keyword evidence="5" id="KW-0681">Retinal protein</keyword>
<accession>A0A1S3J6A1</accession>
<evidence type="ECO:0000256" key="4">
    <source>
        <dbReference type="ARBA" id="ARBA00022692"/>
    </source>
</evidence>
<keyword evidence="10" id="KW-0675">Receptor</keyword>
<feature type="domain" description="G-protein coupled receptors family 1 profile" evidence="13">
    <location>
        <begin position="1"/>
        <end position="241"/>
    </location>
</feature>
<dbReference type="RefSeq" id="XP_013405920.1">
    <property type="nucleotide sequence ID" value="XM_013550466.1"/>
</dbReference>
<feature type="transmembrane region" description="Helical" evidence="12">
    <location>
        <begin position="185"/>
        <end position="212"/>
    </location>
</feature>